<keyword evidence="4" id="KW-0378">Hydrolase</keyword>
<dbReference type="SUPFAM" id="SSF53187">
    <property type="entry name" value="Zn-dependent exopeptidases"/>
    <property type="match status" value="1"/>
</dbReference>
<accession>A0A495M535</accession>
<dbReference type="Proteomes" id="UP000277579">
    <property type="component" value="Unassembled WGS sequence"/>
</dbReference>
<evidence type="ECO:0000256" key="4">
    <source>
        <dbReference type="ARBA" id="ARBA00022801"/>
    </source>
</evidence>
<sequence>MDFEKLFKDSKEESLYGRYITLEKIEPLLKALNKNNNLHIIGQSVLGNPIYSYTIGTGKTKILLWSQMHGNESTTTKALFDLLKLLNSNSDLAVELLKSFTFLAIPMLNPDGAASYTRINANGIDLNRDFQELTQPESQLLRKVYEDFKPDFCYNLHDQRTIFAAGDTNKPATVSFLAPSFNEARGVNSVREKAMEVIVAMDAVLQEFIPNQVGRFDDGFNLNCVGDTFTYLGAPTILFEAGHYQEDYQRENTRKFIFIALVSGLKFIYENDIVRNETNKYFNIPQNKPIFYDLIYKNIKIRYDNKQIITNFAIQFSEVLDKGEIKFVAVIAEIGELHHNFGHFEYDAEGAAYSDQNDNIPKLGQKADFYLSEKVKIVNGLPNV</sequence>
<dbReference type="InterPro" id="IPR000834">
    <property type="entry name" value="Peptidase_M14"/>
</dbReference>
<dbReference type="PANTHER" id="PTHR11705">
    <property type="entry name" value="PROTEASE FAMILY M14 CARBOXYPEPTIDASE A,B"/>
    <property type="match status" value="1"/>
</dbReference>
<evidence type="ECO:0000256" key="5">
    <source>
        <dbReference type="ARBA" id="ARBA00022833"/>
    </source>
</evidence>
<keyword evidence="3" id="KW-0645">Protease</keyword>
<evidence type="ECO:0000256" key="1">
    <source>
        <dbReference type="ARBA" id="ARBA00001947"/>
    </source>
</evidence>
<evidence type="ECO:0000313" key="10">
    <source>
        <dbReference type="Proteomes" id="UP000277579"/>
    </source>
</evidence>
<organism evidence="9 10">
    <name type="scientific">Flavobacterium endophyticum</name>
    <dbReference type="NCBI Taxonomy" id="1540163"/>
    <lineage>
        <taxon>Bacteria</taxon>
        <taxon>Pseudomonadati</taxon>
        <taxon>Bacteroidota</taxon>
        <taxon>Flavobacteriia</taxon>
        <taxon>Flavobacteriales</taxon>
        <taxon>Flavobacteriaceae</taxon>
        <taxon>Flavobacterium</taxon>
    </lineage>
</organism>
<keyword evidence="9" id="KW-0121">Carboxypeptidase</keyword>
<name>A0A495M535_9FLAO</name>
<evidence type="ECO:0000256" key="7">
    <source>
        <dbReference type="PROSITE-ProRule" id="PRU01379"/>
    </source>
</evidence>
<proteinExistence type="inferred from homology"/>
<reference evidence="9 10" key="1">
    <citation type="submission" date="2018-10" db="EMBL/GenBank/DDBJ databases">
        <title>Genomic Encyclopedia of Archaeal and Bacterial Type Strains, Phase II (KMG-II): from individual species to whole genera.</title>
        <authorList>
            <person name="Goeker M."/>
        </authorList>
    </citation>
    <scope>NUCLEOTIDE SEQUENCE [LARGE SCALE GENOMIC DNA]</scope>
    <source>
        <strain evidence="9 10">DSM 29537</strain>
    </source>
</reference>
<feature type="active site" description="Proton donor/acceptor" evidence="7">
    <location>
        <position position="240"/>
    </location>
</feature>
<keyword evidence="10" id="KW-1185">Reference proteome</keyword>
<evidence type="ECO:0000256" key="2">
    <source>
        <dbReference type="ARBA" id="ARBA00005988"/>
    </source>
</evidence>
<gene>
    <name evidence="9" type="ORF">CLV94_2675</name>
</gene>
<evidence type="ECO:0000256" key="6">
    <source>
        <dbReference type="ARBA" id="ARBA00023049"/>
    </source>
</evidence>
<evidence type="ECO:0000256" key="3">
    <source>
        <dbReference type="ARBA" id="ARBA00022670"/>
    </source>
</evidence>
<evidence type="ECO:0000313" key="9">
    <source>
        <dbReference type="EMBL" id="RKS20300.1"/>
    </source>
</evidence>
<dbReference type="GO" id="GO:0004181">
    <property type="term" value="F:metallocarboxypeptidase activity"/>
    <property type="evidence" value="ECO:0007669"/>
    <property type="project" value="InterPro"/>
</dbReference>
<dbReference type="GO" id="GO:0006508">
    <property type="term" value="P:proteolysis"/>
    <property type="evidence" value="ECO:0007669"/>
    <property type="project" value="UniProtKB-KW"/>
</dbReference>
<comment type="cofactor">
    <cofactor evidence="1">
        <name>Zn(2+)</name>
        <dbReference type="ChEBI" id="CHEBI:29105"/>
    </cofactor>
</comment>
<dbReference type="CDD" id="cd06239">
    <property type="entry name" value="M14-like"/>
    <property type="match status" value="1"/>
</dbReference>
<keyword evidence="5" id="KW-0862">Zinc</keyword>
<dbReference type="GO" id="GO:0008270">
    <property type="term" value="F:zinc ion binding"/>
    <property type="evidence" value="ECO:0007669"/>
    <property type="project" value="InterPro"/>
</dbReference>
<dbReference type="AlphaFoldDB" id="A0A495M535"/>
<protein>
    <submittedName>
        <fullName evidence="9">Zinc carboxypeptidase</fullName>
    </submittedName>
</protein>
<dbReference type="EMBL" id="RBLC01000004">
    <property type="protein sequence ID" value="RKS20300.1"/>
    <property type="molecule type" value="Genomic_DNA"/>
</dbReference>
<dbReference type="SMART" id="SM00631">
    <property type="entry name" value="Zn_pept"/>
    <property type="match status" value="1"/>
</dbReference>
<comment type="caution">
    <text evidence="9">The sequence shown here is derived from an EMBL/GenBank/DDBJ whole genome shotgun (WGS) entry which is preliminary data.</text>
</comment>
<dbReference type="OrthoDB" id="1119199at2"/>
<dbReference type="GO" id="GO:0005615">
    <property type="term" value="C:extracellular space"/>
    <property type="evidence" value="ECO:0007669"/>
    <property type="project" value="TreeGrafter"/>
</dbReference>
<dbReference type="PROSITE" id="PS52035">
    <property type="entry name" value="PEPTIDASE_M14"/>
    <property type="match status" value="1"/>
</dbReference>
<dbReference type="Pfam" id="PF00246">
    <property type="entry name" value="Peptidase_M14"/>
    <property type="match status" value="1"/>
</dbReference>
<comment type="similarity">
    <text evidence="2 7">Belongs to the peptidase M14 family.</text>
</comment>
<dbReference type="RefSeq" id="WP_121376973.1">
    <property type="nucleotide sequence ID" value="NZ_RBLC01000004.1"/>
</dbReference>
<evidence type="ECO:0000259" key="8">
    <source>
        <dbReference type="PROSITE" id="PS52035"/>
    </source>
</evidence>
<dbReference type="Gene3D" id="3.40.630.10">
    <property type="entry name" value="Zn peptidases"/>
    <property type="match status" value="1"/>
</dbReference>
<dbReference type="PANTHER" id="PTHR11705:SF143">
    <property type="entry name" value="SLL0236 PROTEIN"/>
    <property type="match status" value="1"/>
</dbReference>
<feature type="domain" description="Peptidase M14" evidence="8">
    <location>
        <begin position="18"/>
        <end position="268"/>
    </location>
</feature>
<keyword evidence="6" id="KW-0482">Metalloprotease</keyword>